<dbReference type="SUPFAM" id="SSF46626">
    <property type="entry name" value="Cytochrome c"/>
    <property type="match status" value="1"/>
</dbReference>
<dbReference type="EMBL" id="AP011112">
    <property type="protein sequence ID" value="BAI68847.1"/>
    <property type="molecule type" value="Genomic_DNA"/>
</dbReference>
<accession>D3DG95</accession>
<evidence type="ECO:0000313" key="9">
    <source>
        <dbReference type="Proteomes" id="UP000002574"/>
    </source>
</evidence>
<dbReference type="eggNOG" id="COG2010">
    <property type="taxonomic scope" value="Bacteria"/>
</dbReference>
<dbReference type="KEGG" id="hth:HTH_0381"/>
<evidence type="ECO:0000256" key="4">
    <source>
        <dbReference type="PROSITE-ProRule" id="PRU00433"/>
    </source>
</evidence>
<keyword evidence="9" id="KW-1185">Reference proteome</keyword>
<evidence type="ECO:0000256" key="2">
    <source>
        <dbReference type="ARBA" id="ARBA00022723"/>
    </source>
</evidence>
<keyword evidence="2 4" id="KW-0479">Metal-binding</keyword>
<evidence type="ECO:0000259" key="7">
    <source>
        <dbReference type="PROSITE" id="PS51007"/>
    </source>
</evidence>
<evidence type="ECO:0000313" key="8">
    <source>
        <dbReference type="EMBL" id="BAI68847.1"/>
    </source>
</evidence>
<feature type="domain" description="Cytochrome c" evidence="7">
    <location>
        <begin position="53"/>
        <end position="148"/>
    </location>
</feature>
<dbReference type="GO" id="GO:0020037">
    <property type="term" value="F:heme binding"/>
    <property type="evidence" value="ECO:0007669"/>
    <property type="project" value="InterPro"/>
</dbReference>
<feature type="region of interest" description="Disordered" evidence="5">
    <location>
        <begin position="28"/>
        <end position="52"/>
    </location>
</feature>
<proteinExistence type="predicted"/>
<feature type="signal peptide" evidence="6">
    <location>
        <begin position="1"/>
        <end position="27"/>
    </location>
</feature>
<dbReference type="GO" id="GO:0046872">
    <property type="term" value="F:metal ion binding"/>
    <property type="evidence" value="ECO:0007669"/>
    <property type="project" value="UniProtKB-KW"/>
</dbReference>
<reference evidence="8 9" key="1">
    <citation type="journal article" date="2010" name="J. Bacteriol.">
        <title>Complete genome sequence of the thermophilic, obligately chemolithoautotrophic hydrogen-oxidizing bacterium Hydrogenobacter thermophilus TK-6.</title>
        <authorList>
            <person name="Arai H."/>
            <person name="Kanbe H."/>
            <person name="Ishii M."/>
            <person name="Igarashi Y."/>
        </authorList>
    </citation>
    <scope>NUCLEOTIDE SEQUENCE [LARGE SCALE GENOMIC DNA]</scope>
    <source>
        <strain evidence="9">DSM 6534 / IAM 12695 / TK-6 [Tokyo]</strain>
    </source>
</reference>
<dbReference type="InterPro" id="IPR036909">
    <property type="entry name" value="Cyt_c-like_dom_sf"/>
</dbReference>
<dbReference type="Gene3D" id="1.10.760.10">
    <property type="entry name" value="Cytochrome c-like domain"/>
    <property type="match status" value="1"/>
</dbReference>
<sequence length="151" mass="16492">MAKRGLKALLLSSCLFLTYLVSLPVSSAEGENPYKANESKLPPMKNPYEGDQKAAQDGRKLWFANGCNGCHGGTGGGGMCPPVINKVWVYGKSDAILFNLIKLGSVGLREKYGLVRIGRENVVGDMPPFSSLSDEEIWKLITYMRSIYKGD</sequence>
<dbReference type="OrthoDB" id="9811281at2"/>
<keyword evidence="1 4" id="KW-0349">Heme</keyword>
<dbReference type="PROSITE" id="PS51007">
    <property type="entry name" value="CYTC"/>
    <property type="match status" value="1"/>
</dbReference>
<feature type="chain" id="PRO_5003042090" description="Cytochrome c domain-containing protein" evidence="6">
    <location>
        <begin position="28"/>
        <end position="151"/>
    </location>
</feature>
<protein>
    <recommendedName>
        <fullName evidence="7">Cytochrome c domain-containing protein</fullName>
    </recommendedName>
</protein>
<dbReference type="RefSeq" id="WP_012963030.1">
    <property type="nucleotide sequence ID" value="NC_013799.1"/>
</dbReference>
<evidence type="ECO:0000256" key="5">
    <source>
        <dbReference type="SAM" id="MobiDB-lite"/>
    </source>
</evidence>
<name>D3DG95_HYDTT</name>
<dbReference type="PATRIC" id="fig|608538.5.peg.382"/>
<evidence type="ECO:0000256" key="3">
    <source>
        <dbReference type="ARBA" id="ARBA00023004"/>
    </source>
</evidence>
<dbReference type="InterPro" id="IPR009056">
    <property type="entry name" value="Cyt_c-like_dom"/>
</dbReference>
<dbReference type="Proteomes" id="UP000002574">
    <property type="component" value="Chromosome"/>
</dbReference>
<keyword evidence="6" id="KW-0732">Signal</keyword>
<evidence type="ECO:0000256" key="6">
    <source>
        <dbReference type="SAM" id="SignalP"/>
    </source>
</evidence>
<organism evidence="8 9">
    <name type="scientific">Hydrogenobacter thermophilus (strain DSM 6534 / IAM 12695 / TK-6)</name>
    <dbReference type="NCBI Taxonomy" id="608538"/>
    <lineage>
        <taxon>Bacteria</taxon>
        <taxon>Pseudomonadati</taxon>
        <taxon>Aquificota</taxon>
        <taxon>Aquificia</taxon>
        <taxon>Aquificales</taxon>
        <taxon>Aquificaceae</taxon>
        <taxon>Hydrogenobacter</taxon>
    </lineage>
</organism>
<dbReference type="AlphaFoldDB" id="D3DG95"/>
<evidence type="ECO:0000256" key="1">
    <source>
        <dbReference type="ARBA" id="ARBA00022617"/>
    </source>
</evidence>
<gene>
    <name evidence="8" type="ordered locus">HTH_0381</name>
</gene>
<keyword evidence="3 4" id="KW-0408">Iron</keyword>
<dbReference type="Pfam" id="PF13442">
    <property type="entry name" value="Cytochrome_CBB3"/>
    <property type="match status" value="1"/>
</dbReference>
<dbReference type="STRING" id="608538.HTH_0381"/>
<dbReference type="KEGG" id="hte:Hydth_0379"/>
<dbReference type="GO" id="GO:0009055">
    <property type="term" value="F:electron transfer activity"/>
    <property type="evidence" value="ECO:0007669"/>
    <property type="project" value="InterPro"/>
</dbReference>